<dbReference type="EMBL" id="JABEXW010000997">
    <property type="protein sequence ID" value="KAF4949720.1"/>
    <property type="molecule type" value="Genomic_DNA"/>
</dbReference>
<name>A0A8H4T1Q6_9HYPO</name>
<protein>
    <submittedName>
        <fullName evidence="1">Uncharacterized protein</fullName>
    </submittedName>
</protein>
<evidence type="ECO:0000313" key="1">
    <source>
        <dbReference type="EMBL" id="KAF4949720.1"/>
    </source>
</evidence>
<evidence type="ECO:0000313" key="2">
    <source>
        <dbReference type="Proteomes" id="UP000622797"/>
    </source>
</evidence>
<keyword evidence="2" id="KW-1185">Reference proteome</keyword>
<dbReference type="Proteomes" id="UP000622797">
    <property type="component" value="Unassembled WGS sequence"/>
</dbReference>
<gene>
    <name evidence="1" type="ORF">FSARC_13413</name>
</gene>
<organism evidence="1 2">
    <name type="scientific">Fusarium sarcochroum</name>
    <dbReference type="NCBI Taxonomy" id="1208366"/>
    <lineage>
        <taxon>Eukaryota</taxon>
        <taxon>Fungi</taxon>
        <taxon>Dikarya</taxon>
        <taxon>Ascomycota</taxon>
        <taxon>Pezizomycotina</taxon>
        <taxon>Sordariomycetes</taxon>
        <taxon>Hypocreomycetidae</taxon>
        <taxon>Hypocreales</taxon>
        <taxon>Nectriaceae</taxon>
        <taxon>Fusarium</taxon>
        <taxon>Fusarium lateritium species complex</taxon>
    </lineage>
</organism>
<proteinExistence type="predicted"/>
<sequence>MGVPGVILSSSVRGHFAYQEGYDGVLIEELHELLQLGREMVVSIEVELKERGSLATLPPAAKFCIEKIQANMASLKSLQRLHGKAGLAPLAADTLKNVGVREGRRERIYKQFLEDLQKQCGAGMVILCSSSLGKRRIVELNRMDRTALLGYLKSNLKAFESTILDEQAVTLGIKDPVQRSTTLGRQERQIEYKYSEADINSIALLGPALTSAVIASKQWSWKRRTGGSTTDCINGLSPRDRGDMSLQLLLGFKEGTKIMEQLRMQAI</sequence>
<reference evidence="1" key="1">
    <citation type="journal article" date="2020" name="BMC Genomics">
        <title>Correction to: Identification and distribution of gene clusters required for synthesis of sphingolipid metabolism inhibitors in diverse species of the filamentous fungus Fusarium.</title>
        <authorList>
            <person name="Kim H.S."/>
            <person name="Lohmar J.M."/>
            <person name="Busman M."/>
            <person name="Brown D.W."/>
            <person name="Naumann T.A."/>
            <person name="Divon H.H."/>
            <person name="Lysoe E."/>
            <person name="Uhlig S."/>
            <person name="Proctor R.H."/>
        </authorList>
    </citation>
    <scope>NUCLEOTIDE SEQUENCE</scope>
    <source>
        <strain evidence="1">NRRL 20472</strain>
    </source>
</reference>
<dbReference type="OrthoDB" id="5150743at2759"/>
<accession>A0A8H4T1Q6</accession>
<dbReference type="AlphaFoldDB" id="A0A8H4T1Q6"/>
<comment type="caution">
    <text evidence="1">The sequence shown here is derived from an EMBL/GenBank/DDBJ whole genome shotgun (WGS) entry which is preliminary data.</text>
</comment>
<reference evidence="1" key="2">
    <citation type="submission" date="2020-05" db="EMBL/GenBank/DDBJ databases">
        <authorList>
            <person name="Kim H.-S."/>
            <person name="Proctor R.H."/>
            <person name="Brown D.W."/>
        </authorList>
    </citation>
    <scope>NUCLEOTIDE SEQUENCE</scope>
    <source>
        <strain evidence="1">NRRL 20472</strain>
    </source>
</reference>